<geneLocation type="plasmid" evidence="1">
    <name>pMM1L5</name>
</geneLocation>
<accession>A0A514C8X0</accession>
<organism evidence="1">
    <name type="scientific">Morganella morganii</name>
    <name type="common">Proteus morganii</name>
    <dbReference type="NCBI Taxonomy" id="582"/>
    <lineage>
        <taxon>Bacteria</taxon>
        <taxon>Pseudomonadati</taxon>
        <taxon>Pseudomonadota</taxon>
        <taxon>Gammaproteobacteria</taxon>
        <taxon>Enterobacterales</taxon>
        <taxon>Morganellaceae</taxon>
        <taxon>Morganella</taxon>
    </lineage>
</organism>
<evidence type="ECO:0000313" key="1">
    <source>
        <dbReference type="EMBL" id="QDH76119.1"/>
    </source>
</evidence>
<keyword evidence="1" id="KW-0614">Plasmid</keyword>
<proteinExistence type="predicted"/>
<protein>
    <submittedName>
        <fullName evidence="1">Uncharacterized protein</fullName>
    </submittedName>
</protein>
<sequence length="53" mass="6529">MHEFIFKSCGYALYFVFFFVFFKIKAHSCVQIRPYLWANQTFYVGFSFNYNEM</sequence>
<name>A0A514C8X0_MORMO</name>
<reference evidence="1" key="1">
    <citation type="submission" date="2019-04" db="EMBL/GenBank/DDBJ databases">
        <authorList>
            <person name="Hu G."/>
            <person name="Luo X."/>
        </authorList>
    </citation>
    <scope>NUCLEOTIDE SEQUENCE</scope>
    <source>
        <strain evidence="1">MM1L5</strain>
        <plasmid evidence="1">pMM1L5</plasmid>
    </source>
</reference>
<dbReference type="AlphaFoldDB" id="A0A514C8X0"/>
<dbReference type="EMBL" id="MK851048">
    <property type="protein sequence ID" value="QDH76119.1"/>
    <property type="molecule type" value="Genomic_DNA"/>
</dbReference>